<dbReference type="AlphaFoldDB" id="A0A4D6Y9J0"/>
<evidence type="ECO:0000313" key="9">
    <source>
        <dbReference type="EMBL" id="QCI25852.1"/>
    </source>
</evidence>
<name>A0A4D6Y9J0_9GAMM</name>
<comment type="cofactor">
    <cofactor evidence="7">
        <name>Fe(2+)</name>
        <dbReference type="ChEBI" id="CHEBI:29033"/>
    </cofactor>
    <text evidence="7">Binds 1 Fe(2+) ion per subunit.</text>
</comment>
<dbReference type="InterPro" id="IPR022450">
    <property type="entry name" value="TsaD"/>
</dbReference>
<keyword evidence="2 7" id="KW-0819">tRNA processing</keyword>
<evidence type="ECO:0000256" key="2">
    <source>
        <dbReference type="ARBA" id="ARBA00022694"/>
    </source>
</evidence>
<dbReference type="Gene3D" id="3.30.420.40">
    <property type="match status" value="2"/>
</dbReference>
<feature type="binding site" evidence="7">
    <location>
        <position position="115"/>
    </location>
    <ligand>
        <name>Fe cation</name>
        <dbReference type="ChEBI" id="CHEBI:24875"/>
    </ligand>
</feature>
<protein>
    <recommendedName>
        <fullName evidence="7">tRNA N6-adenosine threonylcarbamoyltransferase</fullName>
        <ecNumber evidence="7">2.3.1.234</ecNumber>
    </recommendedName>
    <alternativeName>
        <fullName evidence="7">N6-L-threonylcarbamoyladenine synthase</fullName>
        <shortName evidence="7">t(6)A synthase</shortName>
    </alternativeName>
    <alternativeName>
        <fullName evidence="7">t(6)A37 threonylcarbamoyladenosine biosynthesis protein TsaD</fullName>
    </alternativeName>
    <alternativeName>
        <fullName evidence="7">tRNA threonylcarbamoyladenosine biosynthesis protein TsaD</fullName>
    </alternativeName>
</protein>
<feature type="binding site" evidence="7">
    <location>
        <position position="272"/>
    </location>
    <ligand>
        <name>substrate</name>
    </ligand>
</feature>
<dbReference type="GO" id="GO:0005506">
    <property type="term" value="F:iron ion binding"/>
    <property type="evidence" value="ECO:0007669"/>
    <property type="project" value="UniProtKB-UniRule"/>
</dbReference>
<feature type="binding site" evidence="7">
    <location>
        <begin position="134"/>
        <end position="138"/>
    </location>
    <ligand>
        <name>substrate</name>
    </ligand>
</feature>
<evidence type="ECO:0000313" key="10">
    <source>
        <dbReference type="Proteomes" id="UP000298685"/>
    </source>
</evidence>
<organism evidence="9 10">
    <name type="scientific">Buchnera aphidicola</name>
    <name type="common">Sarucallis kahawaluokalani</name>
    <dbReference type="NCBI Taxonomy" id="1241878"/>
    <lineage>
        <taxon>Bacteria</taxon>
        <taxon>Pseudomonadati</taxon>
        <taxon>Pseudomonadota</taxon>
        <taxon>Gammaproteobacteria</taxon>
        <taxon>Enterobacterales</taxon>
        <taxon>Erwiniaceae</taxon>
        <taxon>Buchnera</taxon>
    </lineage>
</organism>
<feature type="binding site" evidence="7">
    <location>
        <position position="300"/>
    </location>
    <ligand>
        <name>Fe cation</name>
        <dbReference type="ChEBI" id="CHEBI:24875"/>
    </ligand>
</feature>
<dbReference type="SUPFAM" id="SSF53067">
    <property type="entry name" value="Actin-like ATPase domain"/>
    <property type="match status" value="2"/>
</dbReference>
<comment type="caution">
    <text evidence="7">Lacks conserved residue(s) required for the propagation of feature annotation.</text>
</comment>
<gene>
    <name evidence="7 9" type="primary">tsaD</name>
    <name evidence="9" type="ORF">D9V78_00230</name>
</gene>
<dbReference type="OrthoDB" id="9806197at2"/>
<evidence type="ECO:0000256" key="1">
    <source>
        <dbReference type="ARBA" id="ARBA00022679"/>
    </source>
</evidence>
<comment type="function">
    <text evidence="7">Required for the formation of a threonylcarbamoyl group on adenosine at position 37 (t(6)A37) in tRNAs that read codons beginning with adenine. Is involved in the transfer of the threonylcarbamoyl moiety of threonylcarbamoyl-AMP (TC-AMP) to the N6 group of A37, together with TsaE and TsaB. TsaD likely plays a direct catalytic role in this reaction.</text>
</comment>
<keyword evidence="1 7" id="KW-0808">Transferase</keyword>
<reference evidence="9 10" key="1">
    <citation type="submission" date="2018-10" db="EMBL/GenBank/DDBJ databases">
        <title>Comparative functional genomics of the obligate endosymbiont Buchnera aphidicola.</title>
        <authorList>
            <person name="Chong R.A."/>
        </authorList>
    </citation>
    <scope>NUCLEOTIDE SEQUENCE [LARGE SCALE GENOMIC DNA]</scope>
    <source>
        <strain evidence="9 10">Ska</strain>
    </source>
</reference>
<evidence type="ECO:0000259" key="8">
    <source>
        <dbReference type="Pfam" id="PF00814"/>
    </source>
</evidence>
<feature type="binding site" evidence="7">
    <location>
        <position position="111"/>
    </location>
    <ligand>
        <name>Fe cation</name>
        <dbReference type="ChEBI" id="CHEBI:24875"/>
    </ligand>
</feature>
<dbReference type="NCBIfam" id="TIGR00329">
    <property type="entry name" value="gcp_kae1"/>
    <property type="match status" value="1"/>
</dbReference>
<accession>A0A4D6Y9J0</accession>
<dbReference type="GO" id="GO:0002949">
    <property type="term" value="P:tRNA threonylcarbamoyladenosine modification"/>
    <property type="evidence" value="ECO:0007669"/>
    <property type="project" value="UniProtKB-UniRule"/>
</dbReference>
<keyword evidence="4 7" id="KW-0408">Iron</keyword>
<evidence type="ECO:0000256" key="3">
    <source>
        <dbReference type="ARBA" id="ARBA00022723"/>
    </source>
</evidence>
<keyword evidence="5 7" id="KW-0012">Acyltransferase</keyword>
<dbReference type="InterPro" id="IPR043129">
    <property type="entry name" value="ATPase_NBD"/>
</dbReference>
<dbReference type="Pfam" id="PF00814">
    <property type="entry name" value="TsaD"/>
    <property type="match status" value="1"/>
</dbReference>
<dbReference type="InterPro" id="IPR017861">
    <property type="entry name" value="KAE1/TsaD"/>
</dbReference>
<feature type="binding site" evidence="7">
    <location>
        <position position="180"/>
    </location>
    <ligand>
        <name>substrate</name>
    </ligand>
</feature>
<dbReference type="NCBIfam" id="TIGR03723">
    <property type="entry name" value="T6A_TsaD_YgjD"/>
    <property type="match status" value="1"/>
</dbReference>
<proteinExistence type="inferred from homology"/>
<evidence type="ECO:0000256" key="6">
    <source>
        <dbReference type="ARBA" id="ARBA00048117"/>
    </source>
</evidence>
<keyword evidence="3 7" id="KW-0479">Metal-binding</keyword>
<dbReference type="HAMAP" id="MF_01445">
    <property type="entry name" value="TsaD"/>
    <property type="match status" value="1"/>
</dbReference>
<dbReference type="EC" id="2.3.1.234" evidence="7"/>
<dbReference type="EMBL" id="CP032999">
    <property type="protein sequence ID" value="QCI25852.1"/>
    <property type="molecule type" value="Genomic_DNA"/>
</dbReference>
<dbReference type="GO" id="GO:0005737">
    <property type="term" value="C:cytoplasm"/>
    <property type="evidence" value="ECO:0007669"/>
    <property type="project" value="UniProtKB-SubCell"/>
</dbReference>
<feature type="domain" description="Gcp-like" evidence="8">
    <location>
        <begin position="24"/>
        <end position="307"/>
    </location>
</feature>
<comment type="catalytic activity">
    <reaction evidence="6 7">
        <text>L-threonylcarbamoyladenylate + adenosine(37) in tRNA = N(6)-L-threonylcarbamoyladenosine(37) in tRNA + AMP + H(+)</text>
        <dbReference type="Rhea" id="RHEA:37059"/>
        <dbReference type="Rhea" id="RHEA-COMP:10162"/>
        <dbReference type="Rhea" id="RHEA-COMP:10163"/>
        <dbReference type="ChEBI" id="CHEBI:15378"/>
        <dbReference type="ChEBI" id="CHEBI:73682"/>
        <dbReference type="ChEBI" id="CHEBI:74411"/>
        <dbReference type="ChEBI" id="CHEBI:74418"/>
        <dbReference type="ChEBI" id="CHEBI:456215"/>
        <dbReference type="EC" id="2.3.1.234"/>
    </reaction>
</comment>
<comment type="subcellular location">
    <subcellularLocation>
        <location evidence="7">Cytoplasm</location>
    </subcellularLocation>
</comment>
<dbReference type="InterPro" id="IPR000905">
    <property type="entry name" value="Gcp-like_dom"/>
</dbReference>
<dbReference type="PANTHER" id="PTHR11735:SF6">
    <property type="entry name" value="TRNA N6-ADENOSINE THREONYLCARBAMOYLTRANSFERASE, MITOCHONDRIAL"/>
    <property type="match status" value="1"/>
</dbReference>
<evidence type="ECO:0000256" key="4">
    <source>
        <dbReference type="ARBA" id="ARBA00023004"/>
    </source>
</evidence>
<evidence type="ECO:0000256" key="7">
    <source>
        <dbReference type="HAMAP-Rule" id="MF_01445"/>
    </source>
</evidence>
<sequence>MRILGIETSFDDTGVAVYDSKLGLLINEIRHQDKIHSKYGGVVPELAFREYIYQVAPLVQYVIKKKNISFNSIDGIAYTAGPGLSGSLLIGSAISCALAYAGEIPVIPVNHMEGHLLSPMIENNNMKFPFIGLLVSGKHTQLINACKFGQYEILGQTLDDAVGEVFDKIAHALHLGYPGGYALSKFAQKGNLGNFVFPKPMKCSLNFNFSFSGLKTFTLNLIRRYINNMQALYDIACEFEYTIFDILIYKAIQALQMTGYTRLVVAGGVSANYKFISLLKNKIGLDNIELYFPSINFCTDNAAMIAYVGMMHLKLNTYIKRKNIFIDPKWSIDNIVK</sequence>
<dbReference type="Proteomes" id="UP000298685">
    <property type="component" value="Chromosome"/>
</dbReference>
<dbReference type="PANTHER" id="PTHR11735">
    <property type="entry name" value="TRNA N6-ADENOSINE THREONYLCARBAMOYLTRANSFERASE"/>
    <property type="match status" value="1"/>
</dbReference>
<keyword evidence="7" id="KW-0963">Cytoplasm</keyword>
<comment type="similarity">
    <text evidence="7">Belongs to the KAE1 / TsaD family.</text>
</comment>
<dbReference type="PRINTS" id="PR00789">
    <property type="entry name" value="OSIALOPTASE"/>
</dbReference>
<feature type="binding site" evidence="7">
    <location>
        <position position="167"/>
    </location>
    <ligand>
        <name>substrate</name>
    </ligand>
</feature>
<evidence type="ECO:0000256" key="5">
    <source>
        <dbReference type="ARBA" id="ARBA00023315"/>
    </source>
</evidence>
<dbReference type="RefSeq" id="WP_158350270.1">
    <property type="nucleotide sequence ID" value="NZ_CP032999.1"/>
</dbReference>
<dbReference type="FunFam" id="3.30.420.40:FF:000012">
    <property type="entry name" value="tRNA N6-adenosine threonylcarbamoyltransferase"/>
    <property type="match status" value="1"/>
</dbReference>
<dbReference type="GO" id="GO:0061711">
    <property type="term" value="F:tRNA N(6)-L-threonylcarbamoyladenine synthase activity"/>
    <property type="evidence" value="ECO:0007669"/>
    <property type="project" value="UniProtKB-EC"/>
</dbReference>